<name>A0A177F2Y8_9EURO</name>
<proteinExistence type="predicted"/>
<evidence type="ECO:0000259" key="6">
    <source>
        <dbReference type="PROSITE" id="PS50011"/>
    </source>
</evidence>
<dbReference type="GO" id="GO:0004674">
    <property type="term" value="F:protein serine/threonine kinase activity"/>
    <property type="evidence" value="ECO:0007669"/>
    <property type="project" value="UniProtKB-KW"/>
</dbReference>
<evidence type="ECO:0000256" key="5">
    <source>
        <dbReference type="ARBA" id="ARBA00022840"/>
    </source>
</evidence>
<dbReference type="Gene3D" id="3.30.200.20">
    <property type="entry name" value="Phosphorylase Kinase, domain 1"/>
    <property type="match status" value="1"/>
</dbReference>
<dbReference type="GO" id="GO:0005524">
    <property type="term" value="F:ATP binding"/>
    <property type="evidence" value="ECO:0007669"/>
    <property type="project" value="UniProtKB-KW"/>
</dbReference>
<evidence type="ECO:0000256" key="2">
    <source>
        <dbReference type="ARBA" id="ARBA00022679"/>
    </source>
</evidence>
<dbReference type="RefSeq" id="XP_022510560.1">
    <property type="nucleotide sequence ID" value="XM_022657071.1"/>
</dbReference>
<protein>
    <recommendedName>
        <fullName evidence="6">Protein kinase domain-containing protein</fullName>
    </recommendedName>
</protein>
<feature type="domain" description="Protein kinase" evidence="6">
    <location>
        <begin position="36"/>
        <end position="307"/>
    </location>
</feature>
<evidence type="ECO:0000256" key="4">
    <source>
        <dbReference type="ARBA" id="ARBA00022777"/>
    </source>
</evidence>
<evidence type="ECO:0000256" key="1">
    <source>
        <dbReference type="ARBA" id="ARBA00022527"/>
    </source>
</evidence>
<dbReference type="PROSITE" id="PS50011">
    <property type="entry name" value="PROTEIN_KINASE_DOM"/>
    <property type="match status" value="1"/>
</dbReference>
<dbReference type="OrthoDB" id="5979581at2759"/>
<dbReference type="InterPro" id="IPR000719">
    <property type="entry name" value="Prot_kinase_dom"/>
</dbReference>
<sequence>MTYTGSHQLIEEETLPLFYQKRYYPVKIGDIFKQQYRIIAKLGYGAYSTFCLARDERSKQYISLKVCIEDGTETSPVVNEVAMLRRLSEFAREADHPGLDFTRLARDIFEIDGPYGRHYCIATKPQGSSLRTLQETFADAIFPRTLVKSLVHHISPQNVLTAFGDETIFKDIEDQESQDPSTPIMNDGVPVYRSRPVTVELSGIPILTDFGQMRLAEPMNNDWWMSDSYRAPEVLLKLPWAFPVDVWSVGVMLLEGRSLFDPIDRVHDQYVLPLALSQYIGYLGPPPLEMIKRSPLFQTYFDEEGKF</sequence>
<gene>
    <name evidence="7" type="ORF">AYO21_07114</name>
</gene>
<dbReference type="InterPro" id="IPR011009">
    <property type="entry name" value="Kinase-like_dom_sf"/>
</dbReference>
<keyword evidence="5" id="KW-0067">ATP-binding</keyword>
<dbReference type="GO" id="GO:0005634">
    <property type="term" value="C:nucleus"/>
    <property type="evidence" value="ECO:0007669"/>
    <property type="project" value="TreeGrafter"/>
</dbReference>
<dbReference type="Gene3D" id="1.10.510.10">
    <property type="entry name" value="Transferase(Phosphotransferase) domain 1"/>
    <property type="match status" value="1"/>
</dbReference>
<dbReference type="PANTHER" id="PTHR45646:SF11">
    <property type="entry name" value="SERINE_THREONINE-PROTEIN KINASE DOA"/>
    <property type="match status" value="1"/>
</dbReference>
<dbReference type="PANTHER" id="PTHR45646">
    <property type="entry name" value="SERINE/THREONINE-PROTEIN KINASE DOA-RELATED"/>
    <property type="match status" value="1"/>
</dbReference>
<dbReference type="GeneID" id="34602270"/>
<dbReference type="EMBL" id="LVKK01000053">
    <property type="protein sequence ID" value="OAG38608.1"/>
    <property type="molecule type" value="Genomic_DNA"/>
</dbReference>
<evidence type="ECO:0000256" key="3">
    <source>
        <dbReference type="ARBA" id="ARBA00022741"/>
    </source>
</evidence>
<keyword evidence="3" id="KW-0547">Nucleotide-binding</keyword>
<accession>A0A177F2Y8</accession>
<organism evidence="7 8">
    <name type="scientific">Fonsecaea monophora</name>
    <dbReference type="NCBI Taxonomy" id="254056"/>
    <lineage>
        <taxon>Eukaryota</taxon>
        <taxon>Fungi</taxon>
        <taxon>Dikarya</taxon>
        <taxon>Ascomycota</taxon>
        <taxon>Pezizomycotina</taxon>
        <taxon>Eurotiomycetes</taxon>
        <taxon>Chaetothyriomycetidae</taxon>
        <taxon>Chaetothyriales</taxon>
        <taxon>Herpotrichiellaceae</taxon>
        <taxon>Fonsecaea</taxon>
    </lineage>
</organism>
<dbReference type="Proteomes" id="UP000077002">
    <property type="component" value="Unassembled WGS sequence"/>
</dbReference>
<keyword evidence="2" id="KW-0808">Transferase</keyword>
<keyword evidence="4" id="KW-0418">Kinase</keyword>
<dbReference type="SMART" id="SM00220">
    <property type="entry name" value="S_TKc"/>
    <property type="match status" value="1"/>
</dbReference>
<evidence type="ECO:0000313" key="8">
    <source>
        <dbReference type="Proteomes" id="UP000077002"/>
    </source>
</evidence>
<dbReference type="AlphaFoldDB" id="A0A177F2Y8"/>
<keyword evidence="1" id="KW-0723">Serine/threonine-protein kinase</keyword>
<dbReference type="InterPro" id="IPR051175">
    <property type="entry name" value="CLK_kinases"/>
</dbReference>
<dbReference type="SUPFAM" id="SSF56112">
    <property type="entry name" value="Protein kinase-like (PK-like)"/>
    <property type="match status" value="1"/>
</dbReference>
<comment type="caution">
    <text evidence="7">The sequence shown here is derived from an EMBL/GenBank/DDBJ whole genome shotgun (WGS) entry which is preliminary data.</text>
</comment>
<keyword evidence="8" id="KW-1185">Reference proteome</keyword>
<evidence type="ECO:0000313" key="7">
    <source>
        <dbReference type="EMBL" id="OAG38608.1"/>
    </source>
</evidence>
<reference evidence="7 8" key="1">
    <citation type="submission" date="2016-03" db="EMBL/GenBank/DDBJ databases">
        <title>Draft genome sequence of the Fonsecaea monophora CBS 269.37.</title>
        <authorList>
            <person name="Bombassaro A."/>
            <person name="Vinicius W.A."/>
            <person name="De Hoog S."/>
            <person name="Sun J."/>
            <person name="Souza E.M."/>
            <person name="Raittz R.T."/>
            <person name="Costa F."/>
            <person name="Leao A.C."/>
            <person name="Tadra-Sfeir M.Z."/>
            <person name="Baura V."/>
            <person name="Balsanelli E."/>
            <person name="Pedrosa F.O."/>
            <person name="Moreno L.F."/>
            <person name="Steffens M.B."/>
            <person name="Xi L."/>
            <person name="Bocca A.L."/>
            <person name="Felipe M.S."/>
            <person name="Teixeira M."/>
            <person name="Telles Filho F.Q."/>
            <person name="Azevedo C.M."/>
            <person name="Gomes R."/>
            <person name="Vicente V.A."/>
        </authorList>
    </citation>
    <scope>NUCLEOTIDE SEQUENCE [LARGE SCALE GENOMIC DNA]</scope>
    <source>
        <strain evidence="7 8">CBS 269.37</strain>
    </source>
</reference>